<sequence>MENKFRWLARLFIVIIFVFCPFLSFLLSTLLLIKGIDLKFNILIGALCWGLYGYLFIPEVTMDITRHYEMYDSLLGLLTFDDFLFWTTLSDKPDYVMYYIFWIFGKIGFTSQIIGFFSAFIMYFMLYYLAYDISEIFNFKNSSIHSISYPLIFFLALTSPYWFSGIRQCNAIFLFIIALMSYYKGSYKNTVVFLLGSVFLHFSIYPFVILFLCAIFFSNLWINVFAFVLIGSSFFFYQLLHALSEVFLTVGGIGEVLSMKIDAYIFSGDGDDAIFVGPALRWYLSWILFFVSIPICYYINIKKSRLKSRFLVIHYFYILLLSYMIFTLSGSLQLFSRTLDLMKYLFFFYVSYLIFQIGVGQKMKKMLIGLLVVVSVGGIYSLFIGNEGKTFYPELLYMNLVDILETSVPRTMYWKV</sequence>
<feature type="transmembrane region" description="Helical" evidence="1">
    <location>
        <begin position="151"/>
        <end position="179"/>
    </location>
</feature>
<proteinExistence type="predicted"/>
<evidence type="ECO:0000313" key="2">
    <source>
        <dbReference type="EMBL" id="MBC8594854.1"/>
    </source>
</evidence>
<comment type="caution">
    <text evidence="2">The sequence shown here is derived from an EMBL/GenBank/DDBJ whole genome shotgun (WGS) entry which is preliminary data.</text>
</comment>
<keyword evidence="1" id="KW-0812">Transmembrane</keyword>
<feature type="transmembrane region" description="Helical" evidence="1">
    <location>
        <begin position="282"/>
        <end position="300"/>
    </location>
</feature>
<name>A0A926IQZ0_9BACT</name>
<dbReference type="AlphaFoldDB" id="A0A926IQZ0"/>
<dbReference type="Proteomes" id="UP000651085">
    <property type="component" value="Unassembled WGS sequence"/>
</dbReference>
<evidence type="ECO:0000313" key="3">
    <source>
        <dbReference type="Proteomes" id="UP000651085"/>
    </source>
</evidence>
<keyword evidence="1" id="KW-0472">Membrane</keyword>
<dbReference type="Pfam" id="PF14897">
    <property type="entry name" value="EpsG"/>
    <property type="match status" value="1"/>
</dbReference>
<feature type="transmembrane region" description="Helical" evidence="1">
    <location>
        <begin position="366"/>
        <end position="385"/>
    </location>
</feature>
<organism evidence="2 3">
    <name type="scientific">Jilunia laotingensis</name>
    <dbReference type="NCBI Taxonomy" id="2763675"/>
    <lineage>
        <taxon>Bacteria</taxon>
        <taxon>Pseudomonadati</taxon>
        <taxon>Bacteroidota</taxon>
        <taxon>Bacteroidia</taxon>
        <taxon>Bacteroidales</taxon>
        <taxon>Bacteroidaceae</taxon>
        <taxon>Jilunia</taxon>
    </lineage>
</organism>
<keyword evidence="3" id="KW-1185">Reference proteome</keyword>
<feature type="transmembrane region" description="Helical" evidence="1">
    <location>
        <begin position="220"/>
        <end position="240"/>
    </location>
</feature>
<feature type="transmembrane region" description="Helical" evidence="1">
    <location>
        <begin position="109"/>
        <end position="130"/>
    </location>
</feature>
<dbReference type="RefSeq" id="WP_262435941.1">
    <property type="nucleotide sequence ID" value="NZ_JACRTF010000001.1"/>
</dbReference>
<gene>
    <name evidence="2" type="ORF">H8744_16715</name>
</gene>
<feature type="transmembrane region" description="Helical" evidence="1">
    <location>
        <begin position="312"/>
        <end position="335"/>
    </location>
</feature>
<accession>A0A926IQZ0</accession>
<feature type="transmembrane region" description="Helical" evidence="1">
    <location>
        <begin position="191"/>
        <end position="213"/>
    </location>
</feature>
<feature type="transmembrane region" description="Helical" evidence="1">
    <location>
        <begin position="341"/>
        <end position="359"/>
    </location>
</feature>
<feature type="transmembrane region" description="Helical" evidence="1">
    <location>
        <begin position="7"/>
        <end position="32"/>
    </location>
</feature>
<keyword evidence="1" id="KW-1133">Transmembrane helix</keyword>
<reference evidence="2" key="1">
    <citation type="submission" date="2020-08" db="EMBL/GenBank/DDBJ databases">
        <title>Genome public.</title>
        <authorList>
            <person name="Liu C."/>
            <person name="Sun Q."/>
        </authorList>
    </citation>
    <scope>NUCLEOTIDE SEQUENCE</scope>
    <source>
        <strain evidence="2">N12</strain>
    </source>
</reference>
<feature type="transmembrane region" description="Helical" evidence="1">
    <location>
        <begin position="38"/>
        <end position="57"/>
    </location>
</feature>
<dbReference type="EMBL" id="JACRTF010000001">
    <property type="protein sequence ID" value="MBC8594854.1"/>
    <property type="molecule type" value="Genomic_DNA"/>
</dbReference>
<evidence type="ECO:0000256" key="1">
    <source>
        <dbReference type="SAM" id="Phobius"/>
    </source>
</evidence>
<dbReference type="InterPro" id="IPR049458">
    <property type="entry name" value="EpsG-like"/>
</dbReference>
<protein>
    <submittedName>
        <fullName evidence="2">EpsG family protein</fullName>
    </submittedName>
</protein>